<dbReference type="RefSeq" id="WP_243325489.1">
    <property type="nucleotide sequence ID" value="NZ_JAKZMM010000027.1"/>
</dbReference>
<dbReference type="Pfam" id="PF13175">
    <property type="entry name" value="AAA_15"/>
    <property type="match status" value="2"/>
</dbReference>
<organism evidence="2 3">
    <name type="scientific">Parabacteroides faecalis</name>
    <dbReference type="NCBI Taxonomy" id="2924040"/>
    <lineage>
        <taxon>Bacteria</taxon>
        <taxon>Pseudomonadati</taxon>
        <taxon>Bacteroidota</taxon>
        <taxon>Bacteroidia</taxon>
        <taxon>Bacteroidales</taxon>
        <taxon>Tannerellaceae</taxon>
        <taxon>Parabacteroides</taxon>
    </lineage>
</organism>
<reference evidence="2 3" key="1">
    <citation type="submission" date="2022-03" db="EMBL/GenBank/DDBJ databases">
        <title>Parabacteroides sp. nov. isolated from swine feces.</title>
        <authorList>
            <person name="Bak J.E."/>
        </authorList>
    </citation>
    <scope>NUCLEOTIDE SEQUENCE [LARGE SCALE GENOMIC DNA]</scope>
    <source>
        <strain evidence="2 3">AGMB00274</strain>
    </source>
</reference>
<keyword evidence="3" id="KW-1185">Reference proteome</keyword>
<dbReference type="Proteomes" id="UP001165444">
    <property type="component" value="Unassembled WGS sequence"/>
</dbReference>
<name>A0ABT0C2Q8_9BACT</name>
<comment type="caution">
    <text evidence="2">The sequence shown here is derived from an EMBL/GenBank/DDBJ whole genome shotgun (WGS) entry which is preliminary data.</text>
</comment>
<dbReference type="PANTHER" id="PTHR43581:SF4">
    <property type="entry name" value="ATP_GTP PHOSPHATASE"/>
    <property type="match status" value="1"/>
</dbReference>
<dbReference type="EMBL" id="JAKZMM010000027">
    <property type="protein sequence ID" value="MCJ2381170.1"/>
    <property type="molecule type" value="Genomic_DNA"/>
</dbReference>
<evidence type="ECO:0000313" key="2">
    <source>
        <dbReference type="EMBL" id="MCJ2381170.1"/>
    </source>
</evidence>
<evidence type="ECO:0000313" key="3">
    <source>
        <dbReference type="Proteomes" id="UP001165444"/>
    </source>
</evidence>
<feature type="domain" description="Endonuclease GajA/Old nuclease/RecF-like AAA" evidence="1">
    <location>
        <begin position="11"/>
        <end position="65"/>
    </location>
</feature>
<protein>
    <submittedName>
        <fullName evidence="2">AAA family ATPase</fullName>
    </submittedName>
</protein>
<gene>
    <name evidence="2" type="ORF">MUN53_11180</name>
</gene>
<sequence length="369" mass="41385">MDKKRIYFPDLTIEGFKSIDHLYIDSLSSINLIAGDNNVGKSTVLEALYALATGGEMGALLQMGCNRMNIQNPMGESFVVDKEKLLLTFFKDWQFKLGKDLIIKAGTDQALQMKLVYVLESKEKAGNAVVNKMEILDQPLENAQGGDTLERGILFTSNNNTFFSAFSTGSGMGDEFVYPKQVNFIHTSLSSKSYNLRLWDNIALTGLERHVIEALRVIDPLVENLAFLEESVLKGGRGASDRVPYITLKNRPDRYPLSIMGDGMNRILSIILGIVNSKGGICLIDEIENGIYYRRQPELWRIICLLVKELDVQLFATTHSLDCIRSFSSVAHEVDAQLIRLEKRKSEFAAVNYKSGELQIALENDIELR</sequence>
<evidence type="ECO:0000259" key="1">
    <source>
        <dbReference type="Pfam" id="PF13175"/>
    </source>
</evidence>
<dbReference type="InterPro" id="IPR041685">
    <property type="entry name" value="AAA_GajA/Old/RecF-like"/>
</dbReference>
<accession>A0ABT0C2Q8</accession>
<dbReference type="Gene3D" id="3.40.50.300">
    <property type="entry name" value="P-loop containing nucleotide triphosphate hydrolases"/>
    <property type="match status" value="2"/>
</dbReference>
<dbReference type="InterPro" id="IPR051396">
    <property type="entry name" value="Bact_Antivir_Def_Nuclease"/>
</dbReference>
<proteinExistence type="predicted"/>
<dbReference type="PANTHER" id="PTHR43581">
    <property type="entry name" value="ATP/GTP PHOSPHATASE"/>
    <property type="match status" value="1"/>
</dbReference>
<dbReference type="SUPFAM" id="SSF52540">
    <property type="entry name" value="P-loop containing nucleoside triphosphate hydrolases"/>
    <property type="match status" value="1"/>
</dbReference>
<feature type="domain" description="Endonuclease GajA/Old nuclease/RecF-like AAA" evidence="1">
    <location>
        <begin position="238"/>
        <end position="324"/>
    </location>
</feature>
<dbReference type="InterPro" id="IPR027417">
    <property type="entry name" value="P-loop_NTPase"/>
</dbReference>